<dbReference type="Pfam" id="PF05368">
    <property type="entry name" value="NmrA"/>
    <property type="match status" value="1"/>
</dbReference>
<dbReference type="PANTHER" id="PTHR43162:SF1">
    <property type="entry name" value="PRESTALK A DIFFERENTIATION PROTEIN A"/>
    <property type="match status" value="1"/>
</dbReference>
<name>A0A1I1XB02_9GAMM</name>
<evidence type="ECO:0000313" key="3">
    <source>
        <dbReference type="Proteomes" id="UP000199477"/>
    </source>
</evidence>
<proteinExistence type="predicted"/>
<dbReference type="PANTHER" id="PTHR43162">
    <property type="match status" value="1"/>
</dbReference>
<evidence type="ECO:0000259" key="1">
    <source>
        <dbReference type="Pfam" id="PF05368"/>
    </source>
</evidence>
<dbReference type="AlphaFoldDB" id="A0A1I1XB02"/>
<dbReference type="InterPro" id="IPR008030">
    <property type="entry name" value="NmrA-like"/>
</dbReference>
<dbReference type="STRING" id="500610.SAMN02799615_00181"/>
<dbReference type="Proteomes" id="UP000199477">
    <property type="component" value="Unassembled WGS sequence"/>
</dbReference>
<feature type="domain" description="NmrA-like" evidence="1">
    <location>
        <begin position="19"/>
        <end position="246"/>
    </location>
</feature>
<keyword evidence="3" id="KW-1185">Reference proteome</keyword>
<dbReference type="SUPFAM" id="SSF51735">
    <property type="entry name" value="NAD(P)-binding Rossmann-fold domains"/>
    <property type="match status" value="1"/>
</dbReference>
<sequence>MQPDAALRRLFREMRDMYAITGVTGQVGGAVARALLAQGAAVRAVVRDAAKGESWRAMDCEVALAGYDDEAALARAFTGVDGVFLMMPPDYDPAPGFPQIHALAERFRGAIERARPGRVLFLSTVGAHVAEPNLLNNARLMEQALGRLPMPIAFLRPAWFMENAAWDLPGAREGVIHSFLQPIDHRIPMVSVDDIGAVAAELLLRGWDGCLVQELEGPRRYGAEDIAQAYAAVLGHPVRAAAVPRGQWEALFRQQGAHHPEPRMRMLDGFNEGWIAFEGVPRRAATSLETALRRIAQRVA</sequence>
<evidence type="ECO:0000313" key="2">
    <source>
        <dbReference type="EMBL" id="SFE04522.1"/>
    </source>
</evidence>
<dbReference type="EMBL" id="FONH01000001">
    <property type="protein sequence ID" value="SFE04522.1"/>
    <property type="molecule type" value="Genomic_DNA"/>
</dbReference>
<protein>
    <submittedName>
        <fullName evidence="2">Uncharacterized conserved protein YbjT, contains NAD(P)-binding and DUF2867 domains</fullName>
    </submittedName>
</protein>
<dbReference type="RefSeq" id="WP_428844750.1">
    <property type="nucleotide sequence ID" value="NZ_FONH01000001.1"/>
</dbReference>
<dbReference type="Gene3D" id="3.90.25.10">
    <property type="entry name" value="UDP-galactose 4-epimerase, domain 1"/>
    <property type="match status" value="1"/>
</dbReference>
<accession>A0A1I1XB02</accession>
<reference evidence="3" key="1">
    <citation type="submission" date="2016-10" db="EMBL/GenBank/DDBJ databases">
        <authorList>
            <person name="Varghese N."/>
            <person name="Submissions S."/>
        </authorList>
    </citation>
    <scope>NUCLEOTIDE SEQUENCE [LARGE SCALE GENOMIC DNA]</scope>
    <source>
        <strain evidence="3">UNC178MFTsu3.1</strain>
    </source>
</reference>
<dbReference type="InterPro" id="IPR051604">
    <property type="entry name" value="Ergot_Alk_Oxidoreductase"/>
</dbReference>
<organism evidence="2 3">
    <name type="scientific">Dyella marensis</name>
    <dbReference type="NCBI Taxonomy" id="500610"/>
    <lineage>
        <taxon>Bacteria</taxon>
        <taxon>Pseudomonadati</taxon>
        <taxon>Pseudomonadota</taxon>
        <taxon>Gammaproteobacteria</taxon>
        <taxon>Lysobacterales</taxon>
        <taxon>Rhodanobacteraceae</taxon>
        <taxon>Dyella</taxon>
    </lineage>
</organism>
<dbReference type="InterPro" id="IPR036291">
    <property type="entry name" value="NAD(P)-bd_dom_sf"/>
</dbReference>
<dbReference type="Gene3D" id="3.40.50.720">
    <property type="entry name" value="NAD(P)-binding Rossmann-like Domain"/>
    <property type="match status" value="1"/>
</dbReference>
<gene>
    <name evidence="2" type="ORF">SAMN02799615_00181</name>
</gene>